<evidence type="ECO:0000256" key="1">
    <source>
        <dbReference type="SAM" id="Phobius"/>
    </source>
</evidence>
<protein>
    <submittedName>
        <fullName evidence="2">Uncharacterized protein</fullName>
    </submittedName>
</protein>
<sequence>MERNEPNERCTAYITMLTIYSLLGFLTFLVQTRYLVKYLRIYGIKHRLTSLFMSLLTLSILCDIVYGVSQAYFKSHDGCTKYKNPCLNYWAFWINYFMYLNTIIVLSFTYVSQILKLQKRRRRNKTHQIIVWTIMLTILVALATSFVIGGVQTCKKKIDHSTKVTPPILVLTCSYMITGGVFVVLLFLFYKALKKNRTGDCRS</sequence>
<dbReference type="AlphaFoldDB" id="A0AAD1XJP2"/>
<feature type="transmembrane region" description="Helical" evidence="1">
    <location>
        <begin position="89"/>
        <end position="108"/>
    </location>
</feature>
<comment type="caution">
    <text evidence="2">The sequence shown here is derived from an EMBL/GenBank/DDBJ whole genome shotgun (WGS) entry which is preliminary data.</text>
</comment>
<keyword evidence="1" id="KW-0812">Transmembrane</keyword>
<feature type="transmembrane region" description="Helical" evidence="1">
    <location>
        <begin position="48"/>
        <end position="69"/>
    </location>
</feature>
<keyword evidence="3" id="KW-1185">Reference proteome</keyword>
<keyword evidence="1" id="KW-0472">Membrane</keyword>
<evidence type="ECO:0000313" key="3">
    <source>
        <dbReference type="Proteomes" id="UP001295684"/>
    </source>
</evidence>
<proteinExistence type="predicted"/>
<feature type="transmembrane region" description="Helical" evidence="1">
    <location>
        <begin position="12"/>
        <end position="36"/>
    </location>
</feature>
<keyword evidence="1" id="KW-1133">Transmembrane helix</keyword>
<evidence type="ECO:0000313" key="2">
    <source>
        <dbReference type="EMBL" id="CAI2373885.1"/>
    </source>
</evidence>
<name>A0AAD1XJP2_EUPCR</name>
<gene>
    <name evidence="2" type="ORF">ECRASSUSDP1_LOCUS15234</name>
</gene>
<accession>A0AAD1XJP2</accession>
<feature type="transmembrane region" description="Helical" evidence="1">
    <location>
        <begin position="129"/>
        <end position="148"/>
    </location>
</feature>
<dbReference type="EMBL" id="CAMPGE010015252">
    <property type="protein sequence ID" value="CAI2373885.1"/>
    <property type="molecule type" value="Genomic_DNA"/>
</dbReference>
<organism evidence="2 3">
    <name type="scientific">Euplotes crassus</name>
    <dbReference type="NCBI Taxonomy" id="5936"/>
    <lineage>
        <taxon>Eukaryota</taxon>
        <taxon>Sar</taxon>
        <taxon>Alveolata</taxon>
        <taxon>Ciliophora</taxon>
        <taxon>Intramacronucleata</taxon>
        <taxon>Spirotrichea</taxon>
        <taxon>Hypotrichia</taxon>
        <taxon>Euplotida</taxon>
        <taxon>Euplotidae</taxon>
        <taxon>Moneuplotes</taxon>
    </lineage>
</organism>
<feature type="transmembrane region" description="Helical" evidence="1">
    <location>
        <begin position="168"/>
        <end position="190"/>
    </location>
</feature>
<dbReference type="Proteomes" id="UP001295684">
    <property type="component" value="Unassembled WGS sequence"/>
</dbReference>
<reference evidence="2" key="1">
    <citation type="submission" date="2023-07" db="EMBL/GenBank/DDBJ databases">
        <authorList>
            <consortium name="AG Swart"/>
            <person name="Singh M."/>
            <person name="Singh A."/>
            <person name="Seah K."/>
            <person name="Emmerich C."/>
        </authorList>
    </citation>
    <scope>NUCLEOTIDE SEQUENCE</scope>
    <source>
        <strain evidence="2">DP1</strain>
    </source>
</reference>